<feature type="region of interest" description="Disordered" evidence="1">
    <location>
        <begin position="387"/>
        <end position="514"/>
    </location>
</feature>
<reference evidence="4" key="1">
    <citation type="journal article" date="2019" name="Int. J. Syst. Evol. Microbiol.">
        <title>The Global Catalogue of Microorganisms (GCM) 10K type strain sequencing project: providing services to taxonomists for standard genome sequencing and annotation.</title>
        <authorList>
            <consortium name="The Broad Institute Genomics Platform"/>
            <consortium name="The Broad Institute Genome Sequencing Center for Infectious Disease"/>
            <person name="Wu L."/>
            <person name="Ma J."/>
        </authorList>
    </citation>
    <scope>NUCLEOTIDE SEQUENCE [LARGE SCALE GENOMIC DNA]</scope>
    <source>
        <strain evidence="4">CGMCC 1.15928</strain>
    </source>
</reference>
<dbReference type="RefSeq" id="WP_084391599.1">
    <property type="nucleotide sequence ID" value="NZ_BMKF01000001.1"/>
</dbReference>
<keyword evidence="4" id="KW-1185">Reference proteome</keyword>
<comment type="caution">
    <text evidence="3">The sequence shown here is derived from an EMBL/GenBank/DDBJ whole genome shotgun (WGS) entry which is preliminary data.</text>
</comment>
<name>A0ABQ1JCD9_9PROT</name>
<feature type="region of interest" description="Disordered" evidence="1">
    <location>
        <begin position="1"/>
        <end position="23"/>
    </location>
</feature>
<keyword evidence="2" id="KW-1133">Transmembrane helix</keyword>
<feature type="transmembrane region" description="Helical" evidence="2">
    <location>
        <begin position="72"/>
        <end position="94"/>
    </location>
</feature>
<proteinExistence type="predicted"/>
<accession>A0ABQ1JCD9</accession>
<protein>
    <recommendedName>
        <fullName evidence="5">TipN</fullName>
    </recommendedName>
</protein>
<evidence type="ECO:0000313" key="4">
    <source>
        <dbReference type="Proteomes" id="UP000628854"/>
    </source>
</evidence>
<dbReference type="EMBL" id="BMKF01000001">
    <property type="protein sequence ID" value="GGB63158.1"/>
    <property type="molecule type" value="Genomic_DNA"/>
</dbReference>
<evidence type="ECO:0000256" key="2">
    <source>
        <dbReference type="SAM" id="Phobius"/>
    </source>
</evidence>
<keyword evidence="2" id="KW-0812">Transmembrane</keyword>
<dbReference type="Proteomes" id="UP000628854">
    <property type="component" value="Unassembled WGS sequence"/>
</dbReference>
<keyword evidence="2" id="KW-0472">Membrane</keyword>
<evidence type="ECO:0000256" key="1">
    <source>
        <dbReference type="SAM" id="MobiDB-lite"/>
    </source>
</evidence>
<sequence length="684" mass="73883">MDDTRPPRPESLPTVTPIQSAPAPSRHLAALEEARDRGRAFGWLGLGLALAWWIAAFGGVVALVGLDQLSEYSAAVVAAGAVALAIPGFMILLAGMLARENARAASTNAVVLEAAARLLTPMEKAGSDATVFADHMKKSAAEVDRSMAHALSAMKAMAGEISDERQRLESVSYVTADNAKDLSGRLGEERKALETLASDIRKQTEMMGEAIPRQAAQMRDSARAAASDIAQADQALEIRLETLNSASASLTEKVASLDTMSVEAAKRSEELIFAVTRMEEKLEQSRKMVEQALRAGEMVAASASTTGDRLTDAVNSALERARLASRDIQAEALEASEKAAKSLAALKAASLDATAAARQLQAEASLNDAHAHTSVSRLEVSPDPYLHEERASQPAQPTASRGPSQPTLEEDDVFDQPTAMSTQQDRAPQPVSDDGDLFEAPDKPRQASPAATPAPHAVEAVNENEAERAPSPSEPVQFRRRASDRTPNYLKPVGGRQAANLAAAEDYAEDEEAENLTDDIVEEQVEEEIDIETAVEPAPDAPAAMQVAEPRVDRQQWRDIIADMERDEHEALPREENAEEIIHRLMDSGIRLGEIFRPRDKKRIANAARKSEGLRRKAIVDAASRQVQRVQKRLDADRELMSMAREFLTMEEPDALMALDKTCHSSKSASPRLSAFLLIDAALG</sequence>
<gene>
    <name evidence="3" type="ORF">GCM10011503_09830</name>
</gene>
<evidence type="ECO:0000313" key="3">
    <source>
        <dbReference type="EMBL" id="GGB63158.1"/>
    </source>
</evidence>
<feature type="compositionally biased region" description="Polar residues" evidence="1">
    <location>
        <begin position="393"/>
        <end position="407"/>
    </location>
</feature>
<organism evidence="3 4">
    <name type="scientific">Henriciella pelagia</name>
    <dbReference type="NCBI Taxonomy" id="1977912"/>
    <lineage>
        <taxon>Bacteria</taxon>
        <taxon>Pseudomonadati</taxon>
        <taxon>Pseudomonadota</taxon>
        <taxon>Alphaproteobacteria</taxon>
        <taxon>Hyphomonadales</taxon>
        <taxon>Hyphomonadaceae</taxon>
        <taxon>Henriciella</taxon>
    </lineage>
</organism>
<feature type="transmembrane region" description="Helical" evidence="2">
    <location>
        <begin position="41"/>
        <end position="66"/>
    </location>
</feature>
<evidence type="ECO:0008006" key="5">
    <source>
        <dbReference type="Google" id="ProtNLM"/>
    </source>
</evidence>